<dbReference type="PROSITE" id="PS00086">
    <property type="entry name" value="CYTOCHROME_P450"/>
    <property type="match status" value="1"/>
</dbReference>
<dbReference type="Proteomes" id="UP000325466">
    <property type="component" value="Unassembled WGS sequence"/>
</dbReference>
<evidence type="ECO:0000256" key="3">
    <source>
        <dbReference type="ARBA" id="ARBA00022723"/>
    </source>
</evidence>
<proteinExistence type="inferred from homology"/>
<dbReference type="SUPFAM" id="SSF48264">
    <property type="entry name" value="Cytochrome P450"/>
    <property type="match status" value="1"/>
</dbReference>
<keyword evidence="9" id="KW-1185">Reference proteome</keyword>
<evidence type="ECO:0000256" key="5">
    <source>
        <dbReference type="ARBA" id="ARBA00023004"/>
    </source>
</evidence>
<comment type="caution">
    <text evidence="8">The sequence shown here is derived from an EMBL/GenBank/DDBJ whole genome shotgun (WGS) entry which is preliminary data.</text>
</comment>
<dbReference type="InterPro" id="IPR036396">
    <property type="entry name" value="Cyt_P450_sf"/>
</dbReference>
<name>A0ABQ0YJN9_9NOCA</name>
<evidence type="ECO:0000256" key="1">
    <source>
        <dbReference type="ARBA" id="ARBA00010617"/>
    </source>
</evidence>
<dbReference type="PANTHER" id="PTHR46696:SF6">
    <property type="entry name" value="P450, PUTATIVE (EUROFUNG)-RELATED"/>
    <property type="match status" value="1"/>
</dbReference>
<protein>
    <submittedName>
        <fullName evidence="8">Cytochrome P450 hydroxylase</fullName>
    </submittedName>
</protein>
<keyword evidence="3 7" id="KW-0479">Metal-binding</keyword>
<dbReference type="PANTHER" id="PTHR46696">
    <property type="entry name" value="P450, PUTATIVE (EUROFUNG)-RELATED"/>
    <property type="match status" value="1"/>
</dbReference>
<dbReference type="InterPro" id="IPR001128">
    <property type="entry name" value="Cyt_P450"/>
</dbReference>
<accession>A0ABQ0YJN9</accession>
<keyword evidence="6 7" id="KW-0503">Monooxygenase</keyword>
<evidence type="ECO:0000256" key="7">
    <source>
        <dbReference type="RuleBase" id="RU000461"/>
    </source>
</evidence>
<dbReference type="PRINTS" id="PR00385">
    <property type="entry name" value="P450"/>
</dbReference>
<gene>
    <name evidence="8" type="ORF">RAJCM14343_2010</name>
</gene>
<dbReference type="EMBL" id="BLAH01000076">
    <property type="protein sequence ID" value="GES36757.1"/>
    <property type="molecule type" value="Genomic_DNA"/>
</dbReference>
<dbReference type="InterPro" id="IPR002397">
    <property type="entry name" value="Cyt_P450_B"/>
</dbReference>
<reference evidence="8 9" key="1">
    <citation type="journal article" date="2018" name="Biodegradation">
        <title>1,4-Dioxane degradation characteristics of Rhodococcus aetherivorans JCM 14343.</title>
        <authorList>
            <person name="Inoue D."/>
            <person name="Tsunoda T."/>
            <person name="Yamamoto N."/>
            <person name="Ike M."/>
            <person name="Sei K."/>
        </authorList>
    </citation>
    <scope>NUCLEOTIDE SEQUENCE [LARGE SCALE GENOMIC DNA]</scope>
    <source>
        <strain evidence="8 9">JCM 14343</strain>
    </source>
</reference>
<organism evidence="8 9">
    <name type="scientific">Rhodococcus aetherivorans</name>
    <dbReference type="NCBI Taxonomy" id="191292"/>
    <lineage>
        <taxon>Bacteria</taxon>
        <taxon>Bacillati</taxon>
        <taxon>Actinomycetota</taxon>
        <taxon>Actinomycetes</taxon>
        <taxon>Mycobacteriales</taxon>
        <taxon>Nocardiaceae</taxon>
        <taxon>Rhodococcus</taxon>
    </lineage>
</organism>
<evidence type="ECO:0000256" key="2">
    <source>
        <dbReference type="ARBA" id="ARBA00022617"/>
    </source>
</evidence>
<dbReference type="Pfam" id="PF00067">
    <property type="entry name" value="p450"/>
    <property type="match status" value="1"/>
</dbReference>
<evidence type="ECO:0000313" key="8">
    <source>
        <dbReference type="EMBL" id="GES36757.1"/>
    </source>
</evidence>
<keyword evidence="4 7" id="KW-0560">Oxidoreductase</keyword>
<keyword evidence="5 7" id="KW-0408">Iron</keyword>
<keyword evidence="2 7" id="KW-0349">Heme</keyword>
<dbReference type="Gene3D" id="1.10.630.10">
    <property type="entry name" value="Cytochrome P450"/>
    <property type="match status" value="1"/>
</dbReference>
<sequence length="419" mass="46310">MIEELTMTSTTAAGAAPEELVVDFDIYDPSLAGPVDTVQDKAAELAAKGPVVYSTAHGGHWIVTRYKEIHEVLRDPETFSSYPNNLVTGPGGMGKFIPIELDPPEHTGYRTALQPLFSPNRMKALTEQIRGVINELIDGFAARGQAEFISEFAHELPARVFLALMDWPLADAPMFTEATDTILMGKPGAGEDESQQARAAAGMQMLGYFQNMVDQRRKMPGEDVTSALIHTEVELEDGKRLLTDEELNRMFFLLLIAGLHTVQGSLAWSVIHLVNNPDQREALIADESLIPSAVEEILRIEAAVVPGRCATRDVELGGVQIKKGDQLILMLCSANRDAEEFDDPDELQLERHPNRHLSFGSGPHRCLGSHLARIELSLALEELHRRIPDYDLISEEPPLLHATQVRGCMRLPIRFTPEA</sequence>
<evidence type="ECO:0000313" key="9">
    <source>
        <dbReference type="Proteomes" id="UP000325466"/>
    </source>
</evidence>
<dbReference type="InterPro" id="IPR017972">
    <property type="entry name" value="Cyt_P450_CS"/>
</dbReference>
<evidence type="ECO:0000256" key="4">
    <source>
        <dbReference type="ARBA" id="ARBA00023002"/>
    </source>
</evidence>
<comment type="similarity">
    <text evidence="1 7">Belongs to the cytochrome P450 family.</text>
</comment>
<evidence type="ECO:0000256" key="6">
    <source>
        <dbReference type="ARBA" id="ARBA00023033"/>
    </source>
</evidence>
<dbReference type="PRINTS" id="PR00359">
    <property type="entry name" value="BP450"/>
</dbReference>
<dbReference type="CDD" id="cd11035">
    <property type="entry name" value="P450cam-like"/>
    <property type="match status" value="1"/>
</dbReference>